<evidence type="ECO:0000313" key="1">
    <source>
        <dbReference type="EMBL" id="KAJ1939755.1"/>
    </source>
</evidence>
<evidence type="ECO:0000313" key="2">
    <source>
        <dbReference type="Proteomes" id="UP001150603"/>
    </source>
</evidence>
<name>A0ACC1J6Q4_9FUNG</name>
<accession>A0ACC1J6Q4</accession>
<dbReference type="EMBL" id="JANBPW010002746">
    <property type="protein sequence ID" value="KAJ1939755.1"/>
    <property type="molecule type" value="Genomic_DNA"/>
</dbReference>
<protein>
    <submittedName>
        <fullName evidence="1">Canalicular multispecific organic anion transporter 2</fullName>
    </submittedName>
</protein>
<keyword evidence="2" id="KW-1185">Reference proteome</keyword>
<sequence>MIVQSQCTDYKLTSGELKVFESLINSMVSSMSRLVGLRTRVVECLDCVDVFRLFTQTPCETAWEEGGAQPPANWPSQGEIEFRNYSMRYGPEHDLSLKNISLKIRSGERIGIVRRTGAGKSLLTRALFRLVEGDSGSILIDGVDIAALRADGLRSNLSIIPQDPTIFNGSVKANLDPLQQYSIEDMWAALIKADMVDVVNPKRLHDKTKKDSQDEDYTDRYMFSLARALLCKRNILVLDEATADVDLKTDKVVHDAIHKEFARCTILTIAHRLETVMNSDRIIVMDHGTIAEFDTPDNLRKSGGLFAELIKSNDFANM</sequence>
<organism evidence="1 2">
    <name type="scientific">Linderina macrospora</name>
    <dbReference type="NCBI Taxonomy" id="4868"/>
    <lineage>
        <taxon>Eukaryota</taxon>
        <taxon>Fungi</taxon>
        <taxon>Fungi incertae sedis</taxon>
        <taxon>Zoopagomycota</taxon>
        <taxon>Kickxellomycotina</taxon>
        <taxon>Kickxellomycetes</taxon>
        <taxon>Kickxellales</taxon>
        <taxon>Kickxellaceae</taxon>
        <taxon>Linderina</taxon>
    </lineage>
</organism>
<comment type="caution">
    <text evidence="1">The sequence shown here is derived from an EMBL/GenBank/DDBJ whole genome shotgun (WGS) entry which is preliminary data.</text>
</comment>
<reference evidence="1" key="1">
    <citation type="submission" date="2022-07" db="EMBL/GenBank/DDBJ databases">
        <title>Phylogenomic reconstructions and comparative analyses of Kickxellomycotina fungi.</title>
        <authorList>
            <person name="Reynolds N.K."/>
            <person name="Stajich J.E."/>
            <person name="Barry K."/>
            <person name="Grigoriev I.V."/>
            <person name="Crous P."/>
            <person name="Smith M.E."/>
        </authorList>
    </citation>
    <scope>NUCLEOTIDE SEQUENCE</scope>
    <source>
        <strain evidence="1">NRRL 5244</strain>
    </source>
</reference>
<gene>
    <name evidence="1" type="primary">ABCC3</name>
    <name evidence="1" type="ORF">FBU59_004016</name>
</gene>
<proteinExistence type="predicted"/>
<dbReference type="Proteomes" id="UP001150603">
    <property type="component" value="Unassembled WGS sequence"/>
</dbReference>